<dbReference type="EMBL" id="BFAA01134146">
    <property type="protein sequence ID" value="GCB85177.1"/>
    <property type="molecule type" value="Genomic_DNA"/>
</dbReference>
<dbReference type="PANTHER" id="PTHR14429">
    <property type="entry name" value="FIBROSIN FAMILY MEMBER"/>
    <property type="match status" value="1"/>
</dbReference>
<name>A0A401QIJ2_SCYTO</name>
<evidence type="ECO:0000313" key="3">
    <source>
        <dbReference type="EMBL" id="GCB85177.1"/>
    </source>
</evidence>
<keyword evidence="1" id="KW-0597">Phosphoprotein</keyword>
<sequence>MGREPSPYSRLPATSEGPKPSLLRELAKRHEVKVKEERKEEHDLMAGGVAPPGFESTAQLQRAHVPGGAAHTLHALHSLPVPLAVIGQVNGLGVLERNRVLAGPFLGVGHHGMASSAGGERLPHYGWDPFRDSWREACRGPEVPSIHQRYPVPQHQPQPRFYEPERAYRERQLLREFVPEGLLAETRREQEAAGLLEEQLLLREEYDHRARLLSFLGSPHPPHHPYPRVSPSLVHQSGLLSKTPPMATLGAPPPLISSTGVRPGSPATRATPLSANELRDLSAYSHKDRDSR</sequence>
<accession>A0A401QIJ2</accession>
<reference evidence="3 4" key="1">
    <citation type="journal article" date="2018" name="Nat. Ecol. Evol.">
        <title>Shark genomes provide insights into elasmobranch evolution and the origin of vertebrates.</title>
        <authorList>
            <person name="Hara Y"/>
            <person name="Yamaguchi K"/>
            <person name="Onimaru K"/>
            <person name="Kadota M"/>
            <person name="Koyanagi M"/>
            <person name="Keeley SD"/>
            <person name="Tatsumi K"/>
            <person name="Tanaka K"/>
            <person name="Motone F"/>
            <person name="Kageyama Y"/>
            <person name="Nozu R"/>
            <person name="Adachi N"/>
            <person name="Nishimura O"/>
            <person name="Nakagawa R"/>
            <person name="Tanegashima C"/>
            <person name="Kiyatake I"/>
            <person name="Matsumoto R"/>
            <person name="Murakumo K"/>
            <person name="Nishida K"/>
            <person name="Terakita A"/>
            <person name="Kuratani S"/>
            <person name="Sato K"/>
            <person name="Hyodo S Kuraku.S."/>
        </authorList>
    </citation>
    <scope>NUCLEOTIDE SEQUENCE [LARGE SCALE GENOMIC DNA]</scope>
</reference>
<dbReference type="STRING" id="75743.A0A401QIJ2"/>
<dbReference type="AlphaFoldDB" id="A0A401QIJ2"/>
<protein>
    <submittedName>
        <fullName evidence="3">Uncharacterized protein</fullName>
    </submittedName>
</protein>
<feature type="region of interest" description="Disordered" evidence="2">
    <location>
        <begin position="236"/>
        <end position="292"/>
    </location>
</feature>
<evidence type="ECO:0000313" key="4">
    <source>
        <dbReference type="Proteomes" id="UP000288216"/>
    </source>
</evidence>
<dbReference type="PANTHER" id="PTHR14429:SF24">
    <property type="entry name" value="FIBROSIN"/>
    <property type="match status" value="1"/>
</dbReference>
<dbReference type="Proteomes" id="UP000288216">
    <property type="component" value="Unassembled WGS sequence"/>
</dbReference>
<dbReference type="OrthoDB" id="10060000at2759"/>
<evidence type="ECO:0000256" key="2">
    <source>
        <dbReference type="SAM" id="MobiDB-lite"/>
    </source>
</evidence>
<gene>
    <name evidence="3" type="ORF">scyTo_0025861</name>
</gene>
<organism evidence="3 4">
    <name type="scientific">Scyliorhinus torazame</name>
    <name type="common">Cloudy catshark</name>
    <name type="synonym">Catulus torazame</name>
    <dbReference type="NCBI Taxonomy" id="75743"/>
    <lineage>
        <taxon>Eukaryota</taxon>
        <taxon>Metazoa</taxon>
        <taxon>Chordata</taxon>
        <taxon>Craniata</taxon>
        <taxon>Vertebrata</taxon>
        <taxon>Chondrichthyes</taxon>
        <taxon>Elasmobranchii</taxon>
        <taxon>Galeomorphii</taxon>
        <taxon>Galeoidea</taxon>
        <taxon>Carcharhiniformes</taxon>
        <taxon>Scyliorhinidae</taxon>
        <taxon>Scyliorhinus</taxon>
    </lineage>
</organism>
<comment type="caution">
    <text evidence="3">The sequence shown here is derived from an EMBL/GenBank/DDBJ whole genome shotgun (WGS) entry which is preliminary data.</text>
</comment>
<dbReference type="OMA" id="WREACRG"/>
<proteinExistence type="predicted"/>
<keyword evidence="4" id="KW-1185">Reference proteome</keyword>
<feature type="compositionally biased region" description="Basic and acidic residues" evidence="2">
    <location>
        <begin position="277"/>
        <end position="292"/>
    </location>
</feature>
<evidence type="ECO:0000256" key="1">
    <source>
        <dbReference type="ARBA" id="ARBA00022553"/>
    </source>
</evidence>
<feature type="region of interest" description="Disordered" evidence="2">
    <location>
        <begin position="1"/>
        <end position="24"/>
    </location>
</feature>
<dbReference type="InterPro" id="IPR023246">
    <property type="entry name" value="AUTS2"/>
</dbReference>